<organism evidence="1 2">
    <name type="scientific">Paenibacillus enshidis</name>
    <dbReference type="NCBI Taxonomy" id="1458439"/>
    <lineage>
        <taxon>Bacteria</taxon>
        <taxon>Bacillati</taxon>
        <taxon>Bacillota</taxon>
        <taxon>Bacilli</taxon>
        <taxon>Bacillales</taxon>
        <taxon>Paenibacillaceae</taxon>
        <taxon>Paenibacillus</taxon>
    </lineage>
</organism>
<evidence type="ECO:0000313" key="2">
    <source>
        <dbReference type="Proteomes" id="UP001580346"/>
    </source>
</evidence>
<dbReference type="Gene3D" id="3.40.50.300">
    <property type="entry name" value="P-loop containing nucleotide triphosphate hydrolases"/>
    <property type="match status" value="1"/>
</dbReference>
<name>A0ABV5AVE0_9BACL</name>
<dbReference type="RefSeq" id="WP_375356385.1">
    <property type="nucleotide sequence ID" value="NZ_JBHHMI010000013.1"/>
</dbReference>
<comment type="caution">
    <text evidence="1">The sequence shown here is derived from an EMBL/GenBank/DDBJ whole genome shotgun (WGS) entry which is preliminary data.</text>
</comment>
<dbReference type="Proteomes" id="UP001580346">
    <property type="component" value="Unassembled WGS sequence"/>
</dbReference>
<accession>A0ABV5AVE0</accession>
<evidence type="ECO:0000313" key="1">
    <source>
        <dbReference type="EMBL" id="MFB5268184.1"/>
    </source>
</evidence>
<keyword evidence="2" id="KW-1185">Reference proteome</keyword>
<proteinExistence type="predicted"/>
<gene>
    <name evidence="1" type="ORF">ACE41H_15560</name>
</gene>
<dbReference type="EMBL" id="JBHHMI010000013">
    <property type="protein sequence ID" value="MFB5268184.1"/>
    <property type="molecule type" value="Genomic_DNA"/>
</dbReference>
<sequence>MLCNQGIFIFKITEGRKAQRFMGGFPPACWANPMKLQKIELAGFKNLIDHSFTFGLKNLIQGERSCGKTALLEAIVWCLGGCDLSGNTRNVTKRYKNTGTKMMTVTTYWEFQYAGQRRHEVISRSASRRTTIRRNHQVVTQESIDELFGSIDTFLSVFLPGYLSGLPAARFSNVILSMLPSPDADISPLMMKLQDLTEELSETEEYIKDRKHRLRTMKLQQSISKDDQLLKSQLQEYEAKLRDIRGSSSLEKPAFIQEMENERKELGERYRALVAEWQELFKHSGPVQKLEDIRKECQSLLDRGFVLKDEIESSTMHYQEELAQFQNEQIAEEQSLLIEIQKLKNQLKLNEKYSNKGQMELIYKNIKEALEEGASVKEQILSLKEDAVKYAQQQVDTANLHLKDCSIQMTKKESHGQILFKYQLMYRGVDFYSLSVSEKVICSLELSELLYQIKQESIPVFIDGMTEVRGNVKAQLFLTKLTTDATIIVA</sequence>
<dbReference type="InterPro" id="IPR027417">
    <property type="entry name" value="P-loop_NTPase"/>
</dbReference>
<protein>
    <submittedName>
        <fullName evidence="1">AAA family ATPase</fullName>
    </submittedName>
</protein>
<dbReference type="SUPFAM" id="SSF52540">
    <property type="entry name" value="P-loop containing nucleoside triphosphate hydrolases"/>
    <property type="match status" value="1"/>
</dbReference>
<reference evidence="1 2" key="1">
    <citation type="submission" date="2024-09" db="EMBL/GenBank/DDBJ databases">
        <title>Paenibacillus zeirhizospherea sp. nov., isolated from surface of the maize (Zea mays) roots in a horticulture field, Hungary.</title>
        <authorList>
            <person name="Marton D."/>
            <person name="Farkas M."/>
            <person name="Bedics A."/>
            <person name="Toth E."/>
            <person name="Tancsics A."/>
            <person name="Boka K."/>
            <person name="Maroti G."/>
            <person name="Kriszt B."/>
            <person name="Cserhati M."/>
        </authorList>
    </citation>
    <scope>NUCLEOTIDE SEQUENCE [LARGE SCALE GENOMIC DNA]</scope>
    <source>
        <strain evidence="1 2">KCTC 33519</strain>
    </source>
</reference>